<dbReference type="AlphaFoldDB" id="A0A139ACR0"/>
<dbReference type="InterPro" id="IPR029062">
    <property type="entry name" value="Class_I_gatase-like"/>
</dbReference>
<dbReference type="Gene3D" id="3.40.50.880">
    <property type="match status" value="1"/>
</dbReference>
<feature type="non-terminal residue" evidence="2">
    <location>
        <position position="1"/>
    </location>
</feature>
<dbReference type="STRING" id="1344416.A0A139ACR0"/>
<dbReference type="CDD" id="cd01741">
    <property type="entry name" value="GATase1_1"/>
    <property type="match status" value="1"/>
</dbReference>
<keyword evidence="3" id="KW-1185">Reference proteome</keyword>
<dbReference type="GO" id="GO:0005634">
    <property type="term" value="C:nucleus"/>
    <property type="evidence" value="ECO:0007669"/>
    <property type="project" value="TreeGrafter"/>
</dbReference>
<gene>
    <name evidence="2" type="ORF">M427DRAFT_99471</name>
</gene>
<dbReference type="InterPro" id="IPR017926">
    <property type="entry name" value="GATASE"/>
</dbReference>
<dbReference type="GO" id="GO:0005829">
    <property type="term" value="C:cytosol"/>
    <property type="evidence" value="ECO:0007669"/>
    <property type="project" value="TreeGrafter"/>
</dbReference>
<dbReference type="Proteomes" id="UP000070544">
    <property type="component" value="Unassembled WGS sequence"/>
</dbReference>
<dbReference type="GO" id="GO:0016740">
    <property type="term" value="F:transferase activity"/>
    <property type="evidence" value="ECO:0007669"/>
    <property type="project" value="UniProtKB-KW"/>
</dbReference>
<proteinExistence type="predicted"/>
<organism evidence="2 3">
    <name type="scientific">Gonapodya prolifera (strain JEL478)</name>
    <name type="common">Monoblepharis prolifera</name>
    <dbReference type="NCBI Taxonomy" id="1344416"/>
    <lineage>
        <taxon>Eukaryota</taxon>
        <taxon>Fungi</taxon>
        <taxon>Fungi incertae sedis</taxon>
        <taxon>Chytridiomycota</taxon>
        <taxon>Chytridiomycota incertae sedis</taxon>
        <taxon>Monoblepharidomycetes</taxon>
        <taxon>Monoblepharidales</taxon>
        <taxon>Gonapodyaceae</taxon>
        <taxon>Gonapodya</taxon>
    </lineage>
</organism>
<sequence length="183" mass="19719">PWIANLLSFMKMAWEATELPIVGVCFGHQIMAKALGGEVTLNPQGLEDGITAIRLTDEGRRMLGTSKSSFAINAAHQDAVITMPVTPGIVNMGTTSLCAFQGMHLPGRLLTVQNHPELTVPATIDVVSTHGMDQAAFEAWRERQVELEQKGLDDVWVGGKLLGFILRGGKSIPSDVELETGKV</sequence>
<dbReference type="InterPro" id="IPR044992">
    <property type="entry name" value="ChyE-like"/>
</dbReference>
<keyword evidence="2" id="KW-0808">Transferase</keyword>
<dbReference type="EMBL" id="KQ965768">
    <property type="protein sequence ID" value="KXS14538.1"/>
    <property type="molecule type" value="Genomic_DNA"/>
</dbReference>
<dbReference type="PANTHER" id="PTHR42695">
    <property type="entry name" value="GLUTAMINE AMIDOTRANSFERASE YLR126C-RELATED"/>
    <property type="match status" value="1"/>
</dbReference>
<dbReference type="Pfam" id="PF00117">
    <property type="entry name" value="GATase"/>
    <property type="match status" value="1"/>
</dbReference>
<evidence type="ECO:0000313" key="3">
    <source>
        <dbReference type="Proteomes" id="UP000070544"/>
    </source>
</evidence>
<protein>
    <submittedName>
        <fullName evidence="2">Class I glutamine amidotransferase-like protein</fullName>
    </submittedName>
</protein>
<dbReference type="OrthoDB" id="92161at2759"/>
<feature type="domain" description="Glutamine amidotransferase" evidence="1">
    <location>
        <begin position="15"/>
        <end position="119"/>
    </location>
</feature>
<name>A0A139ACR0_GONPJ</name>
<dbReference type="SUPFAM" id="SSF52317">
    <property type="entry name" value="Class I glutamine amidotransferase-like"/>
    <property type="match status" value="1"/>
</dbReference>
<accession>A0A139ACR0</accession>
<dbReference type="PANTHER" id="PTHR42695:SF5">
    <property type="entry name" value="GLUTAMINE AMIDOTRANSFERASE YLR126C-RELATED"/>
    <property type="match status" value="1"/>
</dbReference>
<keyword evidence="2" id="KW-0315">Glutamine amidotransferase</keyword>
<dbReference type="PROSITE" id="PS51273">
    <property type="entry name" value="GATASE_TYPE_1"/>
    <property type="match status" value="1"/>
</dbReference>
<evidence type="ECO:0000313" key="2">
    <source>
        <dbReference type="EMBL" id="KXS14538.1"/>
    </source>
</evidence>
<evidence type="ECO:0000259" key="1">
    <source>
        <dbReference type="Pfam" id="PF00117"/>
    </source>
</evidence>
<reference evidence="2 3" key="1">
    <citation type="journal article" date="2015" name="Genome Biol. Evol.">
        <title>Phylogenomic analyses indicate that early fungi evolved digesting cell walls of algal ancestors of land plants.</title>
        <authorList>
            <person name="Chang Y."/>
            <person name="Wang S."/>
            <person name="Sekimoto S."/>
            <person name="Aerts A.L."/>
            <person name="Choi C."/>
            <person name="Clum A."/>
            <person name="LaButti K.M."/>
            <person name="Lindquist E.A."/>
            <person name="Yee Ngan C."/>
            <person name="Ohm R.A."/>
            <person name="Salamov A.A."/>
            <person name="Grigoriev I.V."/>
            <person name="Spatafora J.W."/>
            <person name="Berbee M.L."/>
        </authorList>
    </citation>
    <scope>NUCLEOTIDE SEQUENCE [LARGE SCALE GENOMIC DNA]</scope>
    <source>
        <strain evidence="2 3">JEL478</strain>
    </source>
</reference>